<reference evidence="6" key="1">
    <citation type="submission" date="2025-08" db="UniProtKB">
        <authorList>
            <consortium name="RefSeq"/>
        </authorList>
    </citation>
    <scope>IDENTIFICATION</scope>
    <source>
        <tissue evidence="6">Whole organism</tissue>
    </source>
</reference>
<evidence type="ECO:0000256" key="1">
    <source>
        <dbReference type="ARBA" id="ARBA00001968"/>
    </source>
</evidence>
<dbReference type="PANTHER" id="PTHR23080:SF141">
    <property type="entry name" value="TRANSPOSASE HELIX-TURN-HELIX DOMAIN-CONTAINING PROTEIN"/>
    <property type="match status" value="1"/>
</dbReference>
<keyword evidence="5" id="KW-1185">Reference proteome</keyword>
<proteinExistence type="predicted"/>
<protein>
    <submittedName>
        <fullName evidence="6">Uncharacterized protein LOC113215245</fullName>
    </submittedName>
</protein>
<feature type="domain" description="DDE Tnp4" evidence="4">
    <location>
        <begin position="1"/>
        <end position="152"/>
    </location>
</feature>
<accession>A0A6J1TIF9</accession>
<keyword evidence="3" id="KW-0472">Membrane</keyword>
<dbReference type="RefSeq" id="XP_026290626.2">
    <property type="nucleotide sequence ID" value="XM_026434841.2"/>
</dbReference>
<dbReference type="Pfam" id="PF13359">
    <property type="entry name" value="DDE_Tnp_4"/>
    <property type="match status" value="1"/>
</dbReference>
<keyword evidence="3" id="KW-0812">Transmembrane</keyword>
<name>A0A6J1TIF9_FRAOC</name>
<evidence type="ECO:0000256" key="3">
    <source>
        <dbReference type="SAM" id="Phobius"/>
    </source>
</evidence>
<evidence type="ECO:0000256" key="2">
    <source>
        <dbReference type="ARBA" id="ARBA00022723"/>
    </source>
</evidence>
<dbReference type="OrthoDB" id="6496153at2759"/>
<keyword evidence="3" id="KW-1133">Transmembrane helix</keyword>
<evidence type="ECO:0000313" key="6">
    <source>
        <dbReference type="RefSeq" id="XP_026290626.2"/>
    </source>
</evidence>
<dbReference type="AlphaFoldDB" id="A0A6J1TIF9"/>
<dbReference type="Proteomes" id="UP000504606">
    <property type="component" value="Unplaced"/>
</dbReference>
<evidence type="ECO:0000313" key="5">
    <source>
        <dbReference type="Proteomes" id="UP000504606"/>
    </source>
</evidence>
<comment type="cofactor">
    <cofactor evidence="1">
        <name>a divalent metal cation</name>
        <dbReference type="ChEBI" id="CHEBI:60240"/>
    </cofactor>
</comment>
<organism evidence="5 6">
    <name type="scientific">Frankliniella occidentalis</name>
    <name type="common">Western flower thrips</name>
    <name type="synonym">Euthrips occidentalis</name>
    <dbReference type="NCBI Taxonomy" id="133901"/>
    <lineage>
        <taxon>Eukaryota</taxon>
        <taxon>Metazoa</taxon>
        <taxon>Ecdysozoa</taxon>
        <taxon>Arthropoda</taxon>
        <taxon>Hexapoda</taxon>
        <taxon>Insecta</taxon>
        <taxon>Pterygota</taxon>
        <taxon>Neoptera</taxon>
        <taxon>Paraneoptera</taxon>
        <taxon>Thysanoptera</taxon>
        <taxon>Terebrantia</taxon>
        <taxon>Thripoidea</taxon>
        <taxon>Thripidae</taxon>
        <taxon>Frankliniella</taxon>
    </lineage>
</organism>
<dbReference type="GO" id="GO:0046872">
    <property type="term" value="F:metal ion binding"/>
    <property type="evidence" value="ECO:0007669"/>
    <property type="project" value="UniProtKB-KW"/>
</dbReference>
<evidence type="ECO:0000259" key="4">
    <source>
        <dbReference type="Pfam" id="PF13359"/>
    </source>
</evidence>
<feature type="transmembrane region" description="Helical" evidence="3">
    <location>
        <begin position="131"/>
        <end position="151"/>
    </location>
</feature>
<keyword evidence="2" id="KW-0479">Metal-binding</keyword>
<dbReference type="PANTHER" id="PTHR23080">
    <property type="entry name" value="THAP DOMAIN PROTEIN"/>
    <property type="match status" value="1"/>
</dbReference>
<dbReference type="KEGG" id="foc:113215245"/>
<dbReference type="GeneID" id="113215245"/>
<sequence>MPTNFEQQGNTYSAAYKHHNTVIAAVGISCPGAVIYVSPVFEGNMSDKRIILESGLLERLSEGDAVMTDRGFDIEGELLDIGVTLYKPPTLGDRNKLTSEEEILTEAIASATIYVEHVIADIKDNRLLQGIIPILLIPVISDLIYIAAYLCNFKESRIRQYKNKNGQGNR</sequence>
<dbReference type="InterPro" id="IPR027806">
    <property type="entry name" value="HARBI1_dom"/>
</dbReference>
<gene>
    <name evidence="6" type="primary">LOC113215245</name>
</gene>